<dbReference type="OrthoDB" id="207211at2759"/>
<organism evidence="3 4">
    <name type="scientific">Seminavis robusta</name>
    <dbReference type="NCBI Taxonomy" id="568900"/>
    <lineage>
        <taxon>Eukaryota</taxon>
        <taxon>Sar</taxon>
        <taxon>Stramenopiles</taxon>
        <taxon>Ochrophyta</taxon>
        <taxon>Bacillariophyta</taxon>
        <taxon>Bacillariophyceae</taxon>
        <taxon>Bacillariophycidae</taxon>
        <taxon>Naviculales</taxon>
        <taxon>Naviculaceae</taxon>
        <taxon>Seminavis</taxon>
    </lineage>
</organism>
<dbReference type="Proteomes" id="UP001153069">
    <property type="component" value="Unassembled WGS sequence"/>
</dbReference>
<feature type="domain" description="SAP" evidence="2">
    <location>
        <begin position="223"/>
        <end position="257"/>
    </location>
</feature>
<feature type="compositionally biased region" description="Low complexity" evidence="1">
    <location>
        <begin position="1"/>
        <end position="15"/>
    </location>
</feature>
<dbReference type="PROSITE" id="PS50800">
    <property type="entry name" value="SAP"/>
    <property type="match status" value="1"/>
</dbReference>
<reference evidence="3" key="1">
    <citation type="submission" date="2020-06" db="EMBL/GenBank/DDBJ databases">
        <authorList>
            <consortium name="Plant Systems Biology data submission"/>
        </authorList>
    </citation>
    <scope>NUCLEOTIDE SEQUENCE</scope>
    <source>
        <strain evidence="3">D6</strain>
    </source>
</reference>
<dbReference type="InterPro" id="IPR036361">
    <property type="entry name" value="SAP_dom_sf"/>
</dbReference>
<accession>A0A9N8EJ30</accession>
<sequence>MAHQAAAAAATAADPASKEDEEWGKSKAKKLLKDDIISGRVTDEMKPSEVKAMRPEFAKWKKERFASNLGTLKEGIARDFGRMLRDCEFYGIDIAIVKEMRKKEGKVPFYRSAAKPLLMQDIDDEVHLTEIEERMISPKEIYYSRTEYQRYATLDEFRGYLYQEIKKREKIEVKIRYGKKKLRGRAGEATPALIELIGNVEKRNEEKLEQKRAWKLDETEAKYTKMTVKELKEELRNRGLKLSGKKSDLIERLLAMES</sequence>
<dbReference type="SMART" id="SM00513">
    <property type="entry name" value="SAP"/>
    <property type="match status" value="1"/>
</dbReference>
<comment type="caution">
    <text evidence="3">The sequence shown here is derived from an EMBL/GenBank/DDBJ whole genome shotgun (WGS) entry which is preliminary data.</text>
</comment>
<proteinExistence type="predicted"/>
<dbReference type="EMBL" id="CAICTM010001180">
    <property type="protein sequence ID" value="CAB9521295.1"/>
    <property type="molecule type" value="Genomic_DNA"/>
</dbReference>
<dbReference type="InterPro" id="IPR003034">
    <property type="entry name" value="SAP_dom"/>
</dbReference>
<feature type="region of interest" description="Disordered" evidence="1">
    <location>
        <begin position="1"/>
        <end position="27"/>
    </location>
</feature>
<evidence type="ECO:0000313" key="3">
    <source>
        <dbReference type="EMBL" id="CAB9521295.1"/>
    </source>
</evidence>
<evidence type="ECO:0000259" key="2">
    <source>
        <dbReference type="PROSITE" id="PS50800"/>
    </source>
</evidence>
<keyword evidence="4" id="KW-1185">Reference proteome</keyword>
<dbReference type="AlphaFoldDB" id="A0A9N8EJ30"/>
<name>A0A9N8EJ30_9STRA</name>
<gene>
    <name evidence="3" type="ORF">SEMRO_1182_G249940.1</name>
</gene>
<evidence type="ECO:0000256" key="1">
    <source>
        <dbReference type="SAM" id="MobiDB-lite"/>
    </source>
</evidence>
<dbReference type="Pfam" id="PF02037">
    <property type="entry name" value="SAP"/>
    <property type="match status" value="1"/>
</dbReference>
<dbReference type="SUPFAM" id="SSF68906">
    <property type="entry name" value="SAP domain"/>
    <property type="match status" value="1"/>
</dbReference>
<dbReference type="Gene3D" id="1.10.720.30">
    <property type="entry name" value="SAP domain"/>
    <property type="match status" value="1"/>
</dbReference>
<evidence type="ECO:0000313" key="4">
    <source>
        <dbReference type="Proteomes" id="UP001153069"/>
    </source>
</evidence>
<protein>
    <recommendedName>
        <fullName evidence="2">SAP domain-containing protein</fullName>
    </recommendedName>
</protein>